<gene>
    <name evidence="1" type="ORF">MNBD_GAMMA21-2386</name>
</gene>
<name>A0A3B1AJ38_9ZZZZ</name>
<organism evidence="1">
    <name type="scientific">hydrothermal vent metagenome</name>
    <dbReference type="NCBI Taxonomy" id="652676"/>
    <lineage>
        <taxon>unclassified sequences</taxon>
        <taxon>metagenomes</taxon>
        <taxon>ecological metagenomes</taxon>
    </lineage>
</organism>
<protein>
    <submittedName>
        <fullName evidence="1">Uncharacterized protein</fullName>
    </submittedName>
</protein>
<sequence>MIDNAAPSVGTARRNRVTGWLYLPIVCLGLLFLSDVQADNLEITDDYLQGLSDEIESPDYVLQANQEISQTKKRENKRVALDPKTKKALTSVDAFETILRTEFPASYSIYTKLTTSTRLNVFTHFRETKKLSAAKRMILDMYALTKKTANQ</sequence>
<dbReference type="EMBL" id="UOFR01000070">
    <property type="protein sequence ID" value="VAW99863.1"/>
    <property type="molecule type" value="Genomic_DNA"/>
</dbReference>
<proteinExistence type="predicted"/>
<evidence type="ECO:0000313" key="1">
    <source>
        <dbReference type="EMBL" id="VAW99863.1"/>
    </source>
</evidence>
<reference evidence="1" key="1">
    <citation type="submission" date="2018-06" db="EMBL/GenBank/DDBJ databases">
        <authorList>
            <person name="Zhirakovskaya E."/>
        </authorList>
    </citation>
    <scope>NUCLEOTIDE SEQUENCE</scope>
</reference>
<dbReference type="AlphaFoldDB" id="A0A3B1AJ38"/>
<accession>A0A3B1AJ38</accession>